<evidence type="ECO:0000313" key="2">
    <source>
        <dbReference type="EMBL" id="KNC70482.1"/>
    </source>
</evidence>
<gene>
    <name evidence="2" type="ORF">SARC_16990</name>
</gene>
<name>A0A0L0F1A5_9EUKA</name>
<feature type="region of interest" description="Disordered" evidence="1">
    <location>
        <begin position="1"/>
        <end position="24"/>
    </location>
</feature>
<feature type="compositionally biased region" description="Polar residues" evidence="1">
    <location>
        <begin position="75"/>
        <end position="94"/>
    </location>
</feature>
<sequence>MSSDFFNTTDIAEDPNAPPIRAASGAVPICPKPKGIIAVTRTYSQPVSSGTHKGWQRPQYTLDSDPGDDTRDCESITSRDTFDSVSKGSNSSTVCEDRRRKQ</sequence>
<proteinExistence type="predicted"/>
<dbReference type="Proteomes" id="UP000054560">
    <property type="component" value="Unassembled WGS sequence"/>
</dbReference>
<accession>A0A0L0F1A5</accession>
<dbReference type="EMBL" id="KQ251046">
    <property type="protein sequence ID" value="KNC70482.1"/>
    <property type="molecule type" value="Genomic_DNA"/>
</dbReference>
<feature type="non-terminal residue" evidence="2">
    <location>
        <position position="102"/>
    </location>
</feature>
<evidence type="ECO:0000256" key="1">
    <source>
        <dbReference type="SAM" id="MobiDB-lite"/>
    </source>
</evidence>
<feature type="compositionally biased region" description="Polar residues" evidence="1">
    <location>
        <begin position="1"/>
        <end position="10"/>
    </location>
</feature>
<dbReference type="AlphaFoldDB" id="A0A0L0F1A5"/>
<dbReference type="GeneID" id="25917494"/>
<evidence type="ECO:0000313" key="3">
    <source>
        <dbReference type="Proteomes" id="UP000054560"/>
    </source>
</evidence>
<keyword evidence="3" id="KW-1185">Reference proteome</keyword>
<feature type="region of interest" description="Disordered" evidence="1">
    <location>
        <begin position="43"/>
        <end position="102"/>
    </location>
</feature>
<organism evidence="2 3">
    <name type="scientific">Sphaeroforma arctica JP610</name>
    <dbReference type="NCBI Taxonomy" id="667725"/>
    <lineage>
        <taxon>Eukaryota</taxon>
        <taxon>Ichthyosporea</taxon>
        <taxon>Ichthyophonida</taxon>
        <taxon>Sphaeroforma</taxon>
    </lineage>
</organism>
<protein>
    <submittedName>
        <fullName evidence="2">Uncharacterized protein</fullName>
    </submittedName>
</protein>
<reference evidence="2 3" key="1">
    <citation type="submission" date="2011-02" db="EMBL/GenBank/DDBJ databases">
        <title>The Genome Sequence of Sphaeroforma arctica JP610.</title>
        <authorList>
            <consortium name="The Broad Institute Genome Sequencing Platform"/>
            <person name="Russ C."/>
            <person name="Cuomo C."/>
            <person name="Young S.K."/>
            <person name="Zeng Q."/>
            <person name="Gargeya S."/>
            <person name="Alvarado L."/>
            <person name="Berlin A."/>
            <person name="Chapman S.B."/>
            <person name="Chen Z."/>
            <person name="Freedman E."/>
            <person name="Gellesch M."/>
            <person name="Goldberg J."/>
            <person name="Griggs A."/>
            <person name="Gujja S."/>
            <person name="Heilman E."/>
            <person name="Heiman D."/>
            <person name="Howarth C."/>
            <person name="Mehta T."/>
            <person name="Neiman D."/>
            <person name="Pearson M."/>
            <person name="Roberts A."/>
            <person name="Saif S."/>
            <person name="Shea T."/>
            <person name="Shenoy N."/>
            <person name="Sisk P."/>
            <person name="Stolte C."/>
            <person name="Sykes S."/>
            <person name="White J."/>
            <person name="Yandava C."/>
            <person name="Burger G."/>
            <person name="Gray M.W."/>
            <person name="Holland P.W.H."/>
            <person name="King N."/>
            <person name="Lang F.B.F."/>
            <person name="Roger A.J."/>
            <person name="Ruiz-Trillo I."/>
            <person name="Haas B."/>
            <person name="Nusbaum C."/>
            <person name="Birren B."/>
        </authorList>
    </citation>
    <scope>NUCLEOTIDE SEQUENCE [LARGE SCALE GENOMIC DNA]</scope>
    <source>
        <strain evidence="2 3">JP610</strain>
    </source>
</reference>
<dbReference type="RefSeq" id="XP_014144384.1">
    <property type="nucleotide sequence ID" value="XM_014288909.1"/>
</dbReference>